<keyword evidence="11" id="KW-0012">Acyltransferase</keyword>
<dbReference type="AlphaFoldDB" id="A0A2T2WEN2"/>
<comment type="similarity">
    <text evidence="10">Belongs to the PlsX family.</text>
</comment>
<dbReference type="PANTHER" id="PTHR30100:SF1">
    <property type="entry name" value="PHOSPHATE ACYLTRANSFERASE"/>
    <property type="match status" value="1"/>
</dbReference>
<dbReference type="GO" id="GO:0005737">
    <property type="term" value="C:cytoplasm"/>
    <property type="evidence" value="ECO:0007669"/>
    <property type="project" value="UniProtKB-SubCell"/>
</dbReference>
<gene>
    <name evidence="10" type="primary">plsX</name>
    <name evidence="11" type="ORF">C7B45_13755</name>
</gene>
<comment type="catalytic activity">
    <reaction evidence="1 10">
        <text>a fatty acyl-[ACP] + phosphate = an acyl phosphate + holo-[ACP]</text>
        <dbReference type="Rhea" id="RHEA:42292"/>
        <dbReference type="Rhea" id="RHEA-COMP:9685"/>
        <dbReference type="Rhea" id="RHEA-COMP:14125"/>
        <dbReference type="ChEBI" id="CHEBI:43474"/>
        <dbReference type="ChEBI" id="CHEBI:59918"/>
        <dbReference type="ChEBI" id="CHEBI:64479"/>
        <dbReference type="ChEBI" id="CHEBI:138651"/>
        <dbReference type="EC" id="2.3.1.274"/>
    </reaction>
</comment>
<evidence type="ECO:0000256" key="6">
    <source>
        <dbReference type="ARBA" id="ARBA00023209"/>
    </source>
</evidence>
<keyword evidence="4 10" id="KW-0808">Transferase</keyword>
<evidence type="ECO:0000256" key="8">
    <source>
        <dbReference type="ARBA" id="ARBA00024069"/>
    </source>
</evidence>
<proteinExistence type="inferred from homology"/>
<evidence type="ECO:0000256" key="5">
    <source>
        <dbReference type="ARBA" id="ARBA00023098"/>
    </source>
</evidence>
<dbReference type="PANTHER" id="PTHR30100">
    <property type="entry name" value="FATTY ACID/PHOSPHOLIPID SYNTHESIS PROTEIN PLSX"/>
    <property type="match status" value="1"/>
</dbReference>
<evidence type="ECO:0000256" key="2">
    <source>
        <dbReference type="ARBA" id="ARBA00022490"/>
    </source>
</evidence>
<keyword evidence="7 10" id="KW-1208">Phospholipid metabolism</keyword>
<evidence type="ECO:0000256" key="9">
    <source>
        <dbReference type="ARBA" id="ARBA00046608"/>
    </source>
</evidence>
<evidence type="ECO:0000256" key="3">
    <source>
        <dbReference type="ARBA" id="ARBA00022516"/>
    </source>
</evidence>
<dbReference type="Proteomes" id="UP000241848">
    <property type="component" value="Unassembled WGS sequence"/>
</dbReference>
<comment type="function">
    <text evidence="10">Catalyzes the reversible formation of acyl-phosphate (acyl-PO(4)) from acyl-[acyl-carrier-protein] (acyl-ACP). This enzyme utilizes acyl-ACP as fatty acyl donor, but not acyl-CoA.</text>
</comment>
<dbReference type="GO" id="GO:0008654">
    <property type="term" value="P:phospholipid biosynthetic process"/>
    <property type="evidence" value="ECO:0007669"/>
    <property type="project" value="UniProtKB-KW"/>
</dbReference>
<accession>A0A2T2WEN2</accession>
<evidence type="ECO:0000256" key="4">
    <source>
        <dbReference type="ARBA" id="ARBA00022679"/>
    </source>
</evidence>
<evidence type="ECO:0000313" key="11">
    <source>
        <dbReference type="EMBL" id="PSR20701.1"/>
    </source>
</evidence>
<evidence type="ECO:0000256" key="7">
    <source>
        <dbReference type="ARBA" id="ARBA00023264"/>
    </source>
</evidence>
<dbReference type="EC" id="2.3.1.274" evidence="8 10"/>
<protein>
    <recommendedName>
        <fullName evidence="8 10">Phosphate acyltransferase</fullName>
        <ecNumber evidence="8 10">2.3.1.274</ecNumber>
    </recommendedName>
    <alternativeName>
        <fullName evidence="10">Acyl-ACP phosphotransacylase</fullName>
    </alternativeName>
    <alternativeName>
        <fullName evidence="10">Acyl-[acyl-carrier-protein]--phosphate acyltransferase</fullName>
    </alternativeName>
    <alternativeName>
        <fullName evidence="10">Phosphate-acyl-ACP acyltransferase</fullName>
    </alternativeName>
</protein>
<dbReference type="NCBIfam" id="TIGR00182">
    <property type="entry name" value="plsX"/>
    <property type="match status" value="1"/>
</dbReference>
<reference evidence="11 12" key="1">
    <citation type="journal article" date="2014" name="BMC Genomics">
        <title>Comparison of environmental and isolate Sulfobacillus genomes reveals diverse carbon, sulfur, nitrogen, and hydrogen metabolisms.</title>
        <authorList>
            <person name="Justice N.B."/>
            <person name="Norman A."/>
            <person name="Brown C.T."/>
            <person name="Singh A."/>
            <person name="Thomas B.C."/>
            <person name="Banfield J.F."/>
        </authorList>
    </citation>
    <scope>NUCLEOTIDE SEQUENCE [LARGE SCALE GENOMIC DNA]</scope>
    <source>
        <strain evidence="11">AMDSBA3</strain>
    </source>
</reference>
<comment type="subcellular location">
    <subcellularLocation>
        <location evidence="10">Cytoplasm</location>
    </subcellularLocation>
    <text evidence="10">Associated with the membrane possibly through PlsY.</text>
</comment>
<comment type="pathway">
    <text evidence="10">Lipid metabolism; phospholipid metabolism.</text>
</comment>
<evidence type="ECO:0000256" key="10">
    <source>
        <dbReference type="HAMAP-Rule" id="MF_00019"/>
    </source>
</evidence>
<name>A0A2T2WEN2_9FIRM</name>
<dbReference type="Pfam" id="PF02504">
    <property type="entry name" value="FA_synthesis"/>
    <property type="match status" value="1"/>
</dbReference>
<evidence type="ECO:0000256" key="1">
    <source>
        <dbReference type="ARBA" id="ARBA00001232"/>
    </source>
</evidence>
<dbReference type="GO" id="GO:0006633">
    <property type="term" value="P:fatty acid biosynthetic process"/>
    <property type="evidence" value="ECO:0007669"/>
    <property type="project" value="UniProtKB-UniRule"/>
</dbReference>
<dbReference type="HAMAP" id="MF_00019">
    <property type="entry name" value="PlsX"/>
    <property type="match status" value="1"/>
</dbReference>
<dbReference type="PIRSF" id="PIRSF002465">
    <property type="entry name" value="Phsphlp_syn_PlsX"/>
    <property type="match status" value="1"/>
</dbReference>
<dbReference type="UniPathway" id="UPA00085"/>
<comment type="caution">
    <text evidence="11">The sequence shown here is derived from an EMBL/GenBank/DDBJ whole genome shotgun (WGS) entry which is preliminary data.</text>
</comment>
<dbReference type="Gene3D" id="3.40.718.10">
    <property type="entry name" value="Isopropylmalate Dehydrogenase"/>
    <property type="match status" value="1"/>
</dbReference>
<dbReference type="SUPFAM" id="SSF53659">
    <property type="entry name" value="Isocitrate/Isopropylmalate dehydrogenase-like"/>
    <property type="match status" value="1"/>
</dbReference>
<keyword evidence="3 10" id="KW-0444">Lipid biosynthesis</keyword>
<dbReference type="GO" id="GO:0043811">
    <property type="term" value="F:phosphate:acyl-[acyl carrier protein] acyltransferase activity"/>
    <property type="evidence" value="ECO:0007669"/>
    <property type="project" value="UniProtKB-UniRule"/>
</dbReference>
<dbReference type="InterPro" id="IPR012281">
    <property type="entry name" value="Phospholipid_synth_PlsX-like"/>
</dbReference>
<keyword evidence="6 10" id="KW-0594">Phospholipid biosynthesis</keyword>
<dbReference type="EMBL" id="PXYV01000053">
    <property type="protein sequence ID" value="PSR20701.1"/>
    <property type="molecule type" value="Genomic_DNA"/>
</dbReference>
<comment type="subunit">
    <text evidence="9 10">Homodimer. Probably interacts with PlsY.</text>
</comment>
<dbReference type="InterPro" id="IPR003664">
    <property type="entry name" value="FA_synthesis"/>
</dbReference>
<organism evidence="11 12">
    <name type="scientific">Sulfobacillus acidophilus</name>
    <dbReference type="NCBI Taxonomy" id="53633"/>
    <lineage>
        <taxon>Bacteria</taxon>
        <taxon>Bacillati</taxon>
        <taxon>Bacillota</taxon>
        <taxon>Clostridia</taxon>
        <taxon>Eubacteriales</taxon>
        <taxon>Clostridiales Family XVII. Incertae Sedis</taxon>
        <taxon>Sulfobacillus</taxon>
    </lineage>
</organism>
<evidence type="ECO:0000313" key="12">
    <source>
        <dbReference type="Proteomes" id="UP000241848"/>
    </source>
</evidence>
<sequence>MKIAVDVMGGDLAPHAAIRGTQLAVQAREDVTVLLVGDRASVPDNLMAMATHARIEWVQAHEIIEAAESPVQAVRQKSDSSLVRTIALVREGLADAAISAGNTGALMAAGLFGLGRLTGIERPALSAILPSFAGWGVLLLDVGANLEPRPYQLYQYGIMGAIYCREVYGIDNPKVALLNVGVEAEKGPPLMRDAYQLFKQDAKLNFVGNLEPRELLQGQADVVVTEGFAGNVALKAIEGAARDIFREVRSALLGSLRQKMGAWLVKDGFQRLRNRWDYQEQGGAPLLGLSQIVYKCHGSSDERAFYRTVLRADDYCRHDSQSRIRERIQEGREA</sequence>
<keyword evidence="2 10" id="KW-0963">Cytoplasm</keyword>
<keyword evidence="5 10" id="KW-0443">Lipid metabolism</keyword>